<accession>A0ABW3MLT7</accession>
<proteinExistence type="predicted"/>
<organism evidence="2 3">
    <name type="scientific">Kibdelosporangium lantanae</name>
    <dbReference type="NCBI Taxonomy" id="1497396"/>
    <lineage>
        <taxon>Bacteria</taxon>
        <taxon>Bacillati</taxon>
        <taxon>Actinomycetota</taxon>
        <taxon>Actinomycetes</taxon>
        <taxon>Pseudonocardiales</taxon>
        <taxon>Pseudonocardiaceae</taxon>
        <taxon>Kibdelosporangium</taxon>
    </lineage>
</organism>
<feature type="non-terminal residue" evidence="2">
    <location>
        <position position="166"/>
    </location>
</feature>
<dbReference type="SUPFAM" id="SSF110296">
    <property type="entry name" value="Oligoxyloglucan reducing end-specific cellobiohydrolase"/>
    <property type="match status" value="1"/>
</dbReference>
<gene>
    <name evidence="2" type="ORF">ACFQ1S_39015</name>
</gene>
<comment type="caution">
    <text evidence="2">The sequence shown here is derived from an EMBL/GenBank/DDBJ whole genome shotgun (WGS) entry which is preliminary data.</text>
</comment>
<sequence length="166" mass="17458">MIRTLLLSLLVALVPAVPPPSTTVCFLSCDRADPPDVAAGSGLVLHVSDADGMAWASVDGGGTVWLDRSWDGGRSWEGLLGRAPTRTLMYNMSDPVRHRRGVVRACSGTCTGWLHTVVCDVVCDGTDPAKAVHPVEVASAVGVRLFVDGNGMAWGRSDDGGTVWVD</sequence>
<keyword evidence="3" id="KW-1185">Reference proteome</keyword>
<evidence type="ECO:0000256" key="1">
    <source>
        <dbReference type="SAM" id="SignalP"/>
    </source>
</evidence>
<keyword evidence="1" id="KW-0732">Signal</keyword>
<protein>
    <submittedName>
        <fullName evidence="2">Glycosyl hydrolase</fullName>
    </submittedName>
</protein>
<evidence type="ECO:0000313" key="3">
    <source>
        <dbReference type="Proteomes" id="UP001597045"/>
    </source>
</evidence>
<dbReference type="GO" id="GO:0016787">
    <property type="term" value="F:hydrolase activity"/>
    <property type="evidence" value="ECO:0007669"/>
    <property type="project" value="UniProtKB-KW"/>
</dbReference>
<feature type="chain" id="PRO_5046912023" evidence="1">
    <location>
        <begin position="24"/>
        <end position="166"/>
    </location>
</feature>
<keyword evidence="2" id="KW-0378">Hydrolase</keyword>
<dbReference type="EMBL" id="JBHTIS010003328">
    <property type="protein sequence ID" value="MFD1051103.1"/>
    <property type="molecule type" value="Genomic_DNA"/>
</dbReference>
<dbReference type="Proteomes" id="UP001597045">
    <property type="component" value="Unassembled WGS sequence"/>
</dbReference>
<evidence type="ECO:0000313" key="2">
    <source>
        <dbReference type="EMBL" id="MFD1051103.1"/>
    </source>
</evidence>
<feature type="signal peptide" evidence="1">
    <location>
        <begin position="1"/>
        <end position="23"/>
    </location>
</feature>
<name>A0ABW3MLT7_9PSEU</name>
<reference evidence="3" key="1">
    <citation type="journal article" date="2019" name="Int. J. Syst. Evol. Microbiol.">
        <title>The Global Catalogue of Microorganisms (GCM) 10K type strain sequencing project: providing services to taxonomists for standard genome sequencing and annotation.</title>
        <authorList>
            <consortium name="The Broad Institute Genomics Platform"/>
            <consortium name="The Broad Institute Genome Sequencing Center for Infectious Disease"/>
            <person name="Wu L."/>
            <person name="Ma J."/>
        </authorList>
    </citation>
    <scope>NUCLEOTIDE SEQUENCE [LARGE SCALE GENOMIC DNA]</scope>
    <source>
        <strain evidence="3">JCM 31486</strain>
    </source>
</reference>